<keyword evidence="5" id="KW-0560">Oxidoreductase</keyword>
<dbReference type="RefSeq" id="WP_181551224.1">
    <property type="nucleotide sequence ID" value="NZ_JACDUS010000004.1"/>
</dbReference>
<evidence type="ECO:0000256" key="2">
    <source>
        <dbReference type="ARBA" id="ARBA00023004"/>
    </source>
</evidence>
<evidence type="ECO:0000256" key="1">
    <source>
        <dbReference type="ARBA" id="ARBA00022723"/>
    </source>
</evidence>
<sequence>MSRTADINIGNSQIAGAIGEFLKKVLESDEVAAVLVPHCPAEKDMILPRLITDPAHLQGAEPVSPAFALNAARMVSRLTRQSAGGTIAAVLRPCEIRAFVELVKLNQGSTENLIIIGTDCPGALQNADFFDLAEKHGNNAAAHFVETAFSDGQASAQDPKIAPACRACTQPTPEGADLAIGLFGLQPGPKIQVYAQTPRGEAMFEKLDLEEGKADEKRQTAAQDLIARRSKARQEMIAQTHAATDNMKKLADYFSRCVNCYNCRTACPVCYCRECVFATDVFDHEPVQYMKWAGRRGSVKMPTDTLFFHLTRMAHISTACVSCGQCANACPNGIPLAELFISVAEQTQSAFGYQAGKNLDEQPPLAVFQENEFQEVVGIENGS</sequence>
<dbReference type="PANTHER" id="PTHR31332:SF0">
    <property type="entry name" value="7-HYDROXYMETHYL CHLOROPHYLL A REDUCTASE, CHLOROPLASTIC"/>
    <property type="match status" value="1"/>
</dbReference>
<feature type="domain" description="4Fe-4S ferredoxin-type" evidence="4">
    <location>
        <begin position="247"/>
        <end position="269"/>
    </location>
</feature>
<dbReference type="InterPro" id="IPR007525">
    <property type="entry name" value="FrhB_FdhB_C"/>
</dbReference>
<dbReference type="PROSITE" id="PS00198">
    <property type="entry name" value="4FE4S_FER_1"/>
    <property type="match status" value="2"/>
</dbReference>
<dbReference type="Pfam" id="PF04432">
    <property type="entry name" value="FrhB_FdhB_C"/>
    <property type="match status" value="1"/>
</dbReference>
<dbReference type="InterPro" id="IPR009051">
    <property type="entry name" value="Helical_ferredxn"/>
</dbReference>
<organism evidence="5 6">
    <name type="scientific">Desulfosalsimonas propionicica</name>
    <dbReference type="NCBI Taxonomy" id="332175"/>
    <lineage>
        <taxon>Bacteria</taxon>
        <taxon>Pseudomonadati</taxon>
        <taxon>Thermodesulfobacteriota</taxon>
        <taxon>Desulfobacteria</taxon>
        <taxon>Desulfobacterales</taxon>
        <taxon>Desulfosalsimonadaceae</taxon>
        <taxon>Desulfosalsimonas</taxon>
    </lineage>
</organism>
<dbReference type="GO" id="GO:0052592">
    <property type="term" value="F:oxidoreductase activity, acting on CH or CH2 groups, with an iron-sulfur protein as acceptor"/>
    <property type="evidence" value="ECO:0007669"/>
    <property type="project" value="TreeGrafter"/>
</dbReference>
<dbReference type="Proteomes" id="UP000525298">
    <property type="component" value="Unassembled WGS sequence"/>
</dbReference>
<dbReference type="AlphaFoldDB" id="A0A7W0C9C3"/>
<keyword evidence="6" id="KW-1185">Reference proteome</keyword>
<dbReference type="EMBL" id="JACDUS010000004">
    <property type="protein sequence ID" value="MBA2881579.1"/>
    <property type="molecule type" value="Genomic_DNA"/>
</dbReference>
<dbReference type="InterPro" id="IPR017900">
    <property type="entry name" value="4Fe4S_Fe_S_CS"/>
</dbReference>
<dbReference type="EC" id="1.17.1.9" evidence="5"/>
<dbReference type="Gene3D" id="1.10.1060.10">
    <property type="entry name" value="Alpha-helical ferredoxin"/>
    <property type="match status" value="1"/>
</dbReference>
<dbReference type="Pfam" id="PF13183">
    <property type="entry name" value="Fer4_8"/>
    <property type="match status" value="1"/>
</dbReference>
<comment type="caution">
    <text evidence="5">The sequence shown here is derived from an EMBL/GenBank/DDBJ whole genome shotgun (WGS) entry which is preliminary data.</text>
</comment>
<dbReference type="InterPro" id="IPR017896">
    <property type="entry name" value="4Fe4S_Fe-S-bd"/>
</dbReference>
<keyword evidence="1" id="KW-0479">Metal-binding</keyword>
<evidence type="ECO:0000313" key="6">
    <source>
        <dbReference type="Proteomes" id="UP000525298"/>
    </source>
</evidence>
<dbReference type="GO" id="GO:0051536">
    <property type="term" value="F:iron-sulfur cluster binding"/>
    <property type="evidence" value="ECO:0007669"/>
    <property type="project" value="UniProtKB-KW"/>
</dbReference>
<reference evidence="5 6" key="1">
    <citation type="submission" date="2020-07" db="EMBL/GenBank/DDBJ databases">
        <title>Genomic Encyclopedia of Type Strains, Phase IV (KMG-IV): sequencing the most valuable type-strain genomes for metagenomic binning, comparative biology and taxonomic classification.</title>
        <authorList>
            <person name="Goeker M."/>
        </authorList>
    </citation>
    <scope>NUCLEOTIDE SEQUENCE [LARGE SCALE GENOMIC DNA]</scope>
    <source>
        <strain evidence="5 6">DSM 17721</strain>
    </source>
</reference>
<protein>
    <submittedName>
        <fullName evidence="5">Formate dehydrogenase subunit beta</fullName>
        <ecNumber evidence="5">1.17.1.9</ecNumber>
    </submittedName>
</protein>
<gene>
    <name evidence="5" type="ORF">HNR65_001906</name>
</gene>
<accession>A0A7W0C9C3</accession>
<evidence type="ECO:0000313" key="5">
    <source>
        <dbReference type="EMBL" id="MBA2881579.1"/>
    </source>
</evidence>
<evidence type="ECO:0000259" key="4">
    <source>
        <dbReference type="PROSITE" id="PS51379"/>
    </source>
</evidence>
<proteinExistence type="predicted"/>
<name>A0A7W0C9C3_9BACT</name>
<dbReference type="GO" id="GO:0008863">
    <property type="term" value="F:formate dehydrogenase (NAD+) activity"/>
    <property type="evidence" value="ECO:0007669"/>
    <property type="project" value="UniProtKB-EC"/>
</dbReference>
<dbReference type="InterPro" id="IPR045220">
    <property type="entry name" value="FRHB/FDHB/HCAR-like"/>
</dbReference>
<dbReference type="PROSITE" id="PS51379">
    <property type="entry name" value="4FE4S_FER_2"/>
    <property type="match status" value="2"/>
</dbReference>
<keyword evidence="3" id="KW-0411">Iron-sulfur</keyword>
<dbReference type="PANTHER" id="PTHR31332">
    <property type="entry name" value="7-HYDROXYMETHYL CHLOROPHYLL A REDUCTASE, CHLOROPLASTIC"/>
    <property type="match status" value="1"/>
</dbReference>
<evidence type="ECO:0000256" key="3">
    <source>
        <dbReference type="ARBA" id="ARBA00023014"/>
    </source>
</evidence>
<feature type="domain" description="4Fe-4S ferredoxin-type" evidence="4">
    <location>
        <begin position="311"/>
        <end position="339"/>
    </location>
</feature>
<keyword evidence="2" id="KW-0408">Iron</keyword>
<dbReference type="SUPFAM" id="SSF46548">
    <property type="entry name" value="alpha-helical ferredoxin"/>
    <property type="match status" value="1"/>
</dbReference>
<dbReference type="GO" id="GO:0046872">
    <property type="term" value="F:metal ion binding"/>
    <property type="evidence" value="ECO:0007669"/>
    <property type="project" value="UniProtKB-KW"/>
</dbReference>